<proteinExistence type="predicted"/>
<reference evidence="4" key="1">
    <citation type="submission" date="2020-05" db="EMBL/GenBank/DDBJ databases">
        <authorList>
            <person name="Chiriac C."/>
            <person name="Salcher M."/>
            <person name="Ghai R."/>
            <person name="Kavagutti S V."/>
        </authorList>
    </citation>
    <scope>NUCLEOTIDE SEQUENCE</scope>
</reference>
<dbReference type="Pfam" id="PF13280">
    <property type="entry name" value="WYL"/>
    <property type="match status" value="1"/>
</dbReference>
<evidence type="ECO:0000259" key="2">
    <source>
        <dbReference type="Pfam" id="PF19187"/>
    </source>
</evidence>
<dbReference type="PIRSF" id="PIRSF016838">
    <property type="entry name" value="PafC"/>
    <property type="match status" value="1"/>
</dbReference>
<dbReference type="EMBL" id="CAESAB010000004">
    <property type="protein sequence ID" value="CAB4331414.1"/>
    <property type="molecule type" value="Genomic_DNA"/>
</dbReference>
<dbReference type="PROSITE" id="PS52050">
    <property type="entry name" value="WYL"/>
    <property type="match status" value="1"/>
</dbReference>
<feature type="domain" description="WYL" evidence="1">
    <location>
        <begin position="142"/>
        <end position="205"/>
    </location>
</feature>
<sequence length="298" mass="34076">MAKSTNPIQKASRLLDLVPFLYSHQGISIADLARNFEVTESEILSDLNTLWMCGESRFDLVDLEFESGFVTIRNADALNRVRSLSTQETMTILFGLDMLRDDLIHNRPDLVHDIDGLRNLLNQKMTMAISATPAYDPRVKQVIDIAVQTRKALEIVYRSISHDELSQRTVDPVEVFYRDNKLFLLAFCHSSQSRRTFRIDRIEKVVLSQEEISGGSVSSNIDEKFSVRIRVHRNLRRVQEVFGELVDSPDESFQISIFNKQWFFRQVLAAAGDVEILEPSAWRKEIQGAVGQLQSASR</sequence>
<protein>
    <submittedName>
        <fullName evidence="4">Unannotated protein</fullName>
    </submittedName>
</protein>
<dbReference type="InterPro" id="IPR043839">
    <property type="entry name" value="PafC_HTH"/>
</dbReference>
<gene>
    <name evidence="4" type="ORF">UFOPK3820_00208</name>
</gene>
<evidence type="ECO:0000313" key="4">
    <source>
        <dbReference type="EMBL" id="CAB4331414.1"/>
    </source>
</evidence>
<dbReference type="InterPro" id="IPR057727">
    <property type="entry name" value="WCX_dom"/>
</dbReference>
<accession>A0A6J5YMY0</accession>
<feature type="domain" description="PafC HTH" evidence="2">
    <location>
        <begin position="11"/>
        <end position="105"/>
    </location>
</feature>
<dbReference type="InterPro" id="IPR051534">
    <property type="entry name" value="CBASS_pafABC_assoc_protein"/>
</dbReference>
<evidence type="ECO:0000259" key="1">
    <source>
        <dbReference type="Pfam" id="PF13280"/>
    </source>
</evidence>
<evidence type="ECO:0000259" key="3">
    <source>
        <dbReference type="Pfam" id="PF25583"/>
    </source>
</evidence>
<organism evidence="4">
    <name type="scientific">freshwater metagenome</name>
    <dbReference type="NCBI Taxonomy" id="449393"/>
    <lineage>
        <taxon>unclassified sequences</taxon>
        <taxon>metagenomes</taxon>
        <taxon>ecological metagenomes</taxon>
    </lineage>
</organism>
<dbReference type="Pfam" id="PF19187">
    <property type="entry name" value="HTH_PafC"/>
    <property type="match status" value="1"/>
</dbReference>
<dbReference type="InterPro" id="IPR028349">
    <property type="entry name" value="PafC-like"/>
</dbReference>
<feature type="domain" description="WCX" evidence="3">
    <location>
        <begin position="225"/>
        <end position="290"/>
    </location>
</feature>
<dbReference type="Pfam" id="PF25583">
    <property type="entry name" value="WCX"/>
    <property type="match status" value="1"/>
</dbReference>
<dbReference type="AlphaFoldDB" id="A0A6J5YMY0"/>
<dbReference type="InterPro" id="IPR026881">
    <property type="entry name" value="WYL_dom"/>
</dbReference>
<dbReference type="PANTHER" id="PTHR34580">
    <property type="match status" value="1"/>
</dbReference>
<name>A0A6J5YMY0_9ZZZZ</name>
<dbReference type="PANTHER" id="PTHR34580:SF1">
    <property type="entry name" value="PROTEIN PAFC"/>
    <property type="match status" value="1"/>
</dbReference>